<evidence type="ECO:0000256" key="2">
    <source>
        <dbReference type="ARBA" id="ARBA00022603"/>
    </source>
</evidence>
<comment type="catalytic activity">
    <reaction evidence="6">
        <text>pseudouridine(1915) in 23S rRNA + S-adenosyl-L-methionine = N(3)-methylpseudouridine(1915) in 23S rRNA + S-adenosyl-L-homocysteine + H(+)</text>
        <dbReference type="Rhea" id="RHEA:42752"/>
        <dbReference type="Rhea" id="RHEA-COMP:10221"/>
        <dbReference type="Rhea" id="RHEA-COMP:10222"/>
        <dbReference type="ChEBI" id="CHEBI:15378"/>
        <dbReference type="ChEBI" id="CHEBI:57856"/>
        <dbReference type="ChEBI" id="CHEBI:59789"/>
        <dbReference type="ChEBI" id="CHEBI:65314"/>
        <dbReference type="ChEBI" id="CHEBI:74486"/>
        <dbReference type="EC" id="2.1.1.177"/>
    </reaction>
</comment>
<keyword evidence="6" id="KW-0963">Cytoplasm</keyword>
<keyword evidence="2 6" id="KW-0489">Methyltransferase</keyword>
<dbReference type="SUPFAM" id="SSF75217">
    <property type="entry name" value="alpha/beta knot"/>
    <property type="match status" value="1"/>
</dbReference>
<dbReference type="Proteomes" id="UP000657177">
    <property type="component" value="Unassembled WGS sequence"/>
</dbReference>
<comment type="similarity">
    <text evidence="5 6">Belongs to the RNA methyltransferase RlmH family.</text>
</comment>
<dbReference type="PIRSF" id="PIRSF004505">
    <property type="entry name" value="MT_bac"/>
    <property type="match status" value="1"/>
</dbReference>
<evidence type="ECO:0000256" key="6">
    <source>
        <dbReference type="HAMAP-Rule" id="MF_00658"/>
    </source>
</evidence>
<comment type="subcellular location">
    <subcellularLocation>
        <location evidence="6">Cytoplasm</location>
    </subcellularLocation>
</comment>
<comment type="function">
    <text evidence="6">Specifically methylates the pseudouridine at position 1915 (m3Psi1915) in 23S rRNA.</text>
</comment>
<keyword evidence="4 6" id="KW-0949">S-adenosyl-L-methionine</keyword>
<keyword evidence="1 6" id="KW-0698">rRNA processing</keyword>
<dbReference type="InterPro" id="IPR003742">
    <property type="entry name" value="RlmH-like"/>
</dbReference>
<evidence type="ECO:0000256" key="5">
    <source>
        <dbReference type="ARBA" id="ARBA00038303"/>
    </source>
</evidence>
<name>A0A8J6HSA0_9FIRM</name>
<dbReference type="EMBL" id="JAAKDE010000012">
    <property type="protein sequence ID" value="MBA2133206.1"/>
    <property type="molecule type" value="Genomic_DNA"/>
</dbReference>
<proteinExistence type="inferred from homology"/>
<dbReference type="AlphaFoldDB" id="A0A8J6HSA0"/>
<dbReference type="Pfam" id="PF02590">
    <property type="entry name" value="SPOUT_MTase"/>
    <property type="match status" value="1"/>
</dbReference>
<keyword evidence="3 6" id="KW-0808">Transferase</keyword>
<dbReference type="PANTHER" id="PTHR33603:SF1">
    <property type="entry name" value="RIBOSOMAL RNA LARGE SUBUNIT METHYLTRANSFERASE H"/>
    <property type="match status" value="1"/>
</dbReference>
<dbReference type="RefSeq" id="WP_181339654.1">
    <property type="nucleotide sequence ID" value="NZ_JAAKDE010000012.1"/>
</dbReference>
<protein>
    <recommendedName>
        <fullName evidence="6">Ribosomal RNA large subunit methyltransferase H</fullName>
        <ecNumber evidence="6">2.1.1.177</ecNumber>
    </recommendedName>
    <alternativeName>
        <fullName evidence="6">23S rRNA (pseudouridine1915-N3)-methyltransferase</fullName>
    </alternativeName>
    <alternativeName>
        <fullName evidence="6">23S rRNA m3Psi1915 methyltransferase</fullName>
    </alternativeName>
    <alternativeName>
        <fullName evidence="6">rRNA (pseudouridine-N3-)-methyltransferase RlmH</fullName>
    </alternativeName>
</protein>
<dbReference type="GO" id="GO:0005737">
    <property type="term" value="C:cytoplasm"/>
    <property type="evidence" value="ECO:0007669"/>
    <property type="project" value="UniProtKB-SubCell"/>
</dbReference>
<comment type="caution">
    <text evidence="7">The sequence shown here is derived from an EMBL/GenBank/DDBJ whole genome shotgun (WGS) entry which is preliminary data.</text>
</comment>
<dbReference type="CDD" id="cd18081">
    <property type="entry name" value="RlmH-like"/>
    <property type="match status" value="1"/>
</dbReference>
<organism evidence="7 8">
    <name type="scientific">Capillibacterium thermochitinicola</name>
    <dbReference type="NCBI Taxonomy" id="2699427"/>
    <lineage>
        <taxon>Bacteria</taxon>
        <taxon>Bacillati</taxon>
        <taxon>Bacillota</taxon>
        <taxon>Capillibacterium</taxon>
    </lineage>
</organism>
<evidence type="ECO:0000313" key="8">
    <source>
        <dbReference type="Proteomes" id="UP000657177"/>
    </source>
</evidence>
<dbReference type="EC" id="2.1.1.177" evidence="6"/>
<feature type="binding site" evidence="6">
    <location>
        <position position="103"/>
    </location>
    <ligand>
        <name>S-adenosyl-L-methionine</name>
        <dbReference type="ChEBI" id="CHEBI:59789"/>
    </ligand>
</feature>
<keyword evidence="8" id="KW-1185">Reference proteome</keyword>
<accession>A0A8J6HSA0</accession>
<evidence type="ECO:0000313" key="7">
    <source>
        <dbReference type="EMBL" id="MBA2133206.1"/>
    </source>
</evidence>
<evidence type="ECO:0000256" key="1">
    <source>
        <dbReference type="ARBA" id="ARBA00022552"/>
    </source>
</evidence>
<dbReference type="Gene3D" id="3.40.1280.10">
    <property type="match status" value="1"/>
</dbReference>
<evidence type="ECO:0000256" key="3">
    <source>
        <dbReference type="ARBA" id="ARBA00022679"/>
    </source>
</evidence>
<dbReference type="PANTHER" id="PTHR33603">
    <property type="entry name" value="METHYLTRANSFERASE"/>
    <property type="match status" value="1"/>
</dbReference>
<sequence>MLHLTIVAVGKIKEDYLRQGIAEYQKRLTAYTKLKIVEVPDSPLGRAPGEAQKEEGKRIQAVLKPRSFVAVCDPRGRKLTSEGFARWLAARESGGQEVYLVIGGASGLAPEVTALADDRLSFSDLTFPHQLFRLVLLEQIYRGFKILRGEPYHL</sequence>
<evidence type="ECO:0000256" key="4">
    <source>
        <dbReference type="ARBA" id="ARBA00022691"/>
    </source>
</evidence>
<dbReference type="GO" id="GO:0070038">
    <property type="term" value="F:rRNA (pseudouridine-N3-)-methyltransferase activity"/>
    <property type="evidence" value="ECO:0007669"/>
    <property type="project" value="UniProtKB-UniRule"/>
</dbReference>
<dbReference type="InterPro" id="IPR029026">
    <property type="entry name" value="tRNA_m1G_MTases_N"/>
</dbReference>
<dbReference type="HAMAP" id="MF_00658">
    <property type="entry name" value="23SrRNA_methyltr_H"/>
    <property type="match status" value="1"/>
</dbReference>
<dbReference type="InterPro" id="IPR029028">
    <property type="entry name" value="Alpha/beta_knot_MTases"/>
</dbReference>
<comment type="subunit">
    <text evidence="6">Homodimer.</text>
</comment>
<comment type="caution">
    <text evidence="6">Lacks conserved residue(s) required for the propagation of feature annotation.</text>
</comment>
<reference evidence="7" key="1">
    <citation type="submission" date="2020-06" db="EMBL/GenBank/DDBJ databases">
        <title>Novel chitinolytic bacterium.</title>
        <authorList>
            <person name="Ungkulpasvich U."/>
            <person name="Kosugi A."/>
            <person name="Uke A."/>
        </authorList>
    </citation>
    <scope>NUCLEOTIDE SEQUENCE</scope>
    <source>
        <strain evidence="7">UUS1-1</strain>
    </source>
</reference>
<feature type="binding site" evidence="6">
    <location>
        <begin position="122"/>
        <end position="127"/>
    </location>
    <ligand>
        <name>S-adenosyl-L-methionine</name>
        <dbReference type="ChEBI" id="CHEBI:59789"/>
    </ligand>
</feature>
<gene>
    <name evidence="6" type="primary">rlmH</name>
    <name evidence="7" type="ORF">G5B42_06575</name>
</gene>